<dbReference type="InterPro" id="IPR003439">
    <property type="entry name" value="ABC_transporter-like_ATP-bd"/>
</dbReference>
<evidence type="ECO:0008006" key="18">
    <source>
        <dbReference type="Google" id="ProtNLM"/>
    </source>
</evidence>
<dbReference type="InParanoid" id="A0A2G5CGH7"/>
<evidence type="ECO:0000256" key="7">
    <source>
        <dbReference type="ARBA" id="ARBA00022840"/>
    </source>
</evidence>
<protein>
    <recommendedName>
        <fullName evidence="18">Multidrug resistance protein</fullName>
    </recommendedName>
</protein>
<keyword evidence="3" id="KW-0813">Transport</keyword>
<evidence type="ECO:0000256" key="10">
    <source>
        <dbReference type="ARBA" id="ARBA00023180"/>
    </source>
</evidence>
<dbReference type="OrthoDB" id="6500128at2759"/>
<dbReference type="Pfam" id="PF00664">
    <property type="entry name" value="ABC_membrane"/>
    <property type="match status" value="2"/>
</dbReference>
<dbReference type="STRING" id="218851.A0A2G5CGH7"/>
<organism evidence="16 17">
    <name type="scientific">Aquilegia coerulea</name>
    <name type="common">Rocky mountain columbine</name>
    <dbReference type="NCBI Taxonomy" id="218851"/>
    <lineage>
        <taxon>Eukaryota</taxon>
        <taxon>Viridiplantae</taxon>
        <taxon>Streptophyta</taxon>
        <taxon>Embryophyta</taxon>
        <taxon>Tracheophyta</taxon>
        <taxon>Spermatophyta</taxon>
        <taxon>Magnoliopsida</taxon>
        <taxon>Ranunculales</taxon>
        <taxon>Ranunculaceae</taxon>
        <taxon>Thalictroideae</taxon>
        <taxon>Aquilegia</taxon>
    </lineage>
</organism>
<name>A0A2G5CGH7_AQUCA</name>
<feature type="transmembrane region" description="Helical" evidence="13">
    <location>
        <begin position="227"/>
        <end position="245"/>
    </location>
</feature>
<dbReference type="GO" id="GO:0016887">
    <property type="term" value="F:ATP hydrolysis activity"/>
    <property type="evidence" value="ECO:0007669"/>
    <property type="project" value="InterPro"/>
</dbReference>
<dbReference type="GO" id="GO:0005524">
    <property type="term" value="F:ATP binding"/>
    <property type="evidence" value="ECO:0007669"/>
    <property type="project" value="UniProtKB-KW"/>
</dbReference>
<feature type="compositionally biased region" description="Basic and acidic residues" evidence="12">
    <location>
        <begin position="584"/>
        <end position="594"/>
    </location>
</feature>
<keyword evidence="5" id="KW-0677">Repeat</keyword>
<evidence type="ECO:0000256" key="1">
    <source>
        <dbReference type="ARBA" id="ARBA00004651"/>
    </source>
</evidence>
<feature type="transmembrane region" description="Helical" evidence="13">
    <location>
        <begin position="780"/>
        <end position="797"/>
    </location>
</feature>
<dbReference type="GO" id="GO:0140359">
    <property type="term" value="F:ABC-type transporter activity"/>
    <property type="evidence" value="ECO:0007669"/>
    <property type="project" value="InterPro"/>
</dbReference>
<dbReference type="CDD" id="cd18577">
    <property type="entry name" value="ABC_6TM_Pgp_ABCB1_D1_like"/>
    <property type="match status" value="1"/>
</dbReference>
<feature type="domain" description="ABC transmembrane type-1" evidence="15">
    <location>
        <begin position="636"/>
        <end position="923"/>
    </location>
</feature>
<evidence type="ECO:0000256" key="3">
    <source>
        <dbReference type="ARBA" id="ARBA00022448"/>
    </source>
</evidence>
<evidence type="ECO:0000256" key="12">
    <source>
        <dbReference type="SAM" id="MobiDB-lite"/>
    </source>
</evidence>
<evidence type="ECO:0000256" key="13">
    <source>
        <dbReference type="SAM" id="Phobius"/>
    </source>
</evidence>
<dbReference type="SUPFAM" id="SSF90123">
    <property type="entry name" value="ABC transporter transmembrane region"/>
    <property type="match status" value="2"/>
</dbReference>
<dbReference type="InterPro" id="IPR011527">
    <property type="entry name" value="ABC1_TM_dom"/>
</dbReference>
<feature type="transmembrane region" description="Helical" evidence="13">
    <location>
        <begin position="859"/>
        <end position="882"/>
    </location>
</feature>
<keyword evidence="4 13" id="KW-0812">Transmembrane</keyword>
<evidence type="ECO:0000256" key="9">
    <source>
        <dbReference type="ARBA" id="ARBA00023136"/>
    </source>
</evidence>
<dbReference type="PROSITE" id="PS50893">
    <property type="entry name" value="ABC_TRANSPORTER_2"/>
    <property type="match status" value="2"/>
</dbReference>
<feature type="domain" description="ABC transmembrane type-1" evidence="15">
    <location>
        <begin position="60"/>
        <end position="286"/>
    </location>
</feature>
<dbReference type="FunFam" id="3.40.50.300:FF:000066">
    <property type="entry name" value="ABC transporter B family member 1"/>
    <property type="match status" value="1"/>
</dbReference>
<dbReference type="GO" id="GO:0005886">
    <property type="term" value="C:plasma membrane"/>
    <property type="evidence" value="ECO:0007669"/>
    <property type="project" value="UniProtKB-SubCell"/>
</dbReference>
<evidence type="ECO:0000256" key="8">
    <source>
        <dbReference type="ARBA" id="ARBA00022989"/>
    </source>
</evidence>
<comment type="subcellular location">
    <subcellularLocation>
        <location evidence="1">Cell membrane</location>
        <topology evidence="1">Multi-pass membrane protein</topology>
    </subcellularLocation>
</comment>
<evidence type="ECO:0000256" key="5">
    <source>
        <dbReference type="ARBA" id="ARBA00022737"/>
    </source>
</evidence>
<feature type="transmembrane region" description="Helical" evidence="13">
    <location>
        <begin position="677"/>
        <end position="695"/>
    </location>
</feature>
<feature type="non-terminal residue" evidence="16">
    <location>
        <position position="1"/>
    </location>
</feature>
<comment type="subunit">
    <text evidence="11">Interacts with 1-naphthylphthalamic acid (NPA).</text>
</comment>
<gene>
    <name evidence="16" type="ORF">AQUCO_05600042v1</name>
</gene>
<feature type="domain" description="ABC transporter" evidence="14">
    <location>
        <begin position="320"/>
        <end position="556"/>
    </location>
</feature>
<evidence type="ECO:0000256" key="2">
    <source>
        <dbReference type="ARBA" id="ARBA00007577"/>
    </source>
</evidence>
<dbReference type="PROSITE" id="PS00211">
    <property type="entry name" value="ABC_TRANSPORTER_1"/>
    <property type="match status" value="2"/>
</dbReference>
<feature type="region of interest" description="Disordered" evidence="12">
    <location>
        <begin position="560"/>
        <end position="595"/>
    </location>
</feature>
<evidence type="ECO:0000259" key="14">
    <source>
        <dbReference type="PROSITE" id="PS50893"/>
    </source>
</evidence>
<dbReference type="CDD" id="cd18578">
    <property type="entry name" value="ABC_6TM_Pgp_ABCB1_D2_like"/>
    <property type="match status" value="1"/>
</dbReference>
<dbReference type="PANTHER" id="PTHR45136:SF2">
    <property type="entry name" value="ABC TRANSPORTER DOMAIN-CONTAINING PROTEIN"/>
    <property type="match status" value="1"/>
</dbReference>
<keyword evidence="9 13" id="KW-0472">Membrane</keyword>
<dbReference type="Gene3D" id="1.20.1560.10">
    <property type="entry name" value="ABC transporter type 1, transmembrane domain"/>
    <property type="match status" value="1"/>
</dbReference>
<proteinExistence type="inferred from homology"/>
<dbReference type="InterPro" id="IPR017871">
    <property type="entry name" value="ABC_transporter-like_CS"/>
</dbReference>
<dbReference type="SUPFAM" id="SSF52540">
    <property type="entry name" value="P-loop containing nucleoside triphosphate hydrolases"/>
    <property type="match status" value="2"/>
</dbReference>
<feature type="domain" description="ABC transporter" evidence="14">
    <location>
        <begin position="958"/>
        <end position="1194"/>
    </location>
</feature>
<dbReference type="SMART" id="SM00382">
    <property type="entry name" value="AAA"/>
    <property type="match status" value="2"/>
</dbReference>
<comment type="similarity">
    <text evidence="2">Belongs to the ABC transporter superfamily. ABCB family. Multidrug resistance exporter (TC 3.A.1.201) subfamily.</text>
</comment>
<keyword evidence="17" id="KW-1185">Reference proteome</keyword>
<dbReference type="EMBL" id="KZ305073">
    <property type="protein sequence ID" value="PIA30333.1"/>
    <property type="molecule type" value="Genomic_DNA"/>
</dbReference>
<dbReference type="FunFam" id="3.40.50.300:FF:000205">
    <property type="entry name" value="ABC transporter B family member 4"/>
    <property type="match status" value="1"/>
</dbReference>
<dbReference type="InterPro" id="IPR027417">
    <property type="entry name" value="P-loop_NTPase"/>
</dbReference>
<keyword evidence="6" id="KW-0547">Nucleotide-binding</keyword>
<dbReference type="AlphaFoldDB" id="A0A2G5CGH7"/>
<feature type="transmembrane region" description="Helical" evidence="13">
    <location>
        <begin position="635"/>
        <end position="665"/>
    </location>
</feature>
<dbReference type="InterPro" id="IPR036640">
    <property type="entry name" value="ABC1_TM_sf"/>
</dbReference>
<keyword evidence="10" id="KW-0325">Glycoprotein</keyword>
<dbReference type="PANTHER" id="PTHR45136">
    <property type="entry name" value="ABC TRANSPORTER DOMAIN-CONTAINING PROTEIN"/>
    <property type="match status" value="1"/>
</dbReference>
<keyword evidence="8 13" id="KW-1133">Transmembrane helix</keyword>
<accession>A0A2G5CGH7</accession>
<evidence type="ECO:0000313" key="17">
    <source>
        <dbReference type="Proteomes" id="UP000230069"/>
    </source>
</evidence>
<sequence length="1208" mass="132204">YSDIKDTCLMALGTIGCIADGSSYPLVSLVLSNIMNTFGASSTLTLSDINKVSVFLPKGLCWAQTAERQTSRLRTKYLRAVLSQDASFLDTRKGCSTTYQVVTSITTDTLNIQSVIGEKVPHFFMNIATFVSCQLVSMYLCWRLAVITIPTLLLLIVPGIVYAKISAGIGNEIQEAYGIAGGIAEQTFSSIRTVLSYVAEGHTEKCFSAALETSLGLGIRQGFMKGLTIGSVGVAFAVWSFQAWYGSILVTEKGLRGGNVFSSGVNIVVGGLALGSSLVHVKYITQATAAASQIFEMIEQVPTINSEKKGKTISDVKGELEFKNVNFAYPSRPGSKVLENFNLRISPGQTVGLVGGSGSGKSTVISLIERFYDPQGGKIILDAINITKLQLKWFRSQIGIVSQEPILFATSIKENIMIGKQGVSIEEVIRASKAANAHNFISQLPDGYDTQVGEFGSQISGGQKQRISIARALLRDPKILLLDEATSALDSQSEKVVQDALDQASVGRTTLIVAHRLSTLRNADLIAVIQSGQVVEFGSHEQLLQLKQGQYSAMLQLQQTSTSDEDLSSTPSESNNDAFSPFFARDKKDTDEPSRSFSYQIPDFDITANQLQEEISTSPSLWRLMQMTTPQWKTTLLGCTAALCFGAIHPFHSFCMGALLTVYVLDIRSEIRSQTKIYCFAFLFNAIFTFTTNLIQHYNFGVVGEHLTKRVRQEMLAKILTFEVEWFDQINNSSGALCSRIATEANMVRSLVCDRLSLIAQVLCTAILAITVAMSLSWRLTIAIISLQPLIIGSFYARKVLLKTMSKKVLKAQSSSSTIASEAVSNHRTIAAFSSEEKVMTLFKNSLEGPKNESRKQSLYAGIGLFISQFLLAANAGFIMWYGGRLLLHGRITYKHLFQIFFILVTAGRVIAEAGSTTADLSKGRDAVTSVFKILERKSKMDPDDPEGIKPMKLDGSIDLIDVYFAYPSRPKQMVFKNLSLKVDSRTTVALVGQSGSGKSSIISLIERFYNPSRGSVVIDGVDIKSYNLRALRSQIALVSQEPTLFAGTIHDNIIYGKENTTEAEVFEATTLANAHEFISGMKDGYKTYCGERGVQLSGGQKQRICLARAILKNPAILLLDEATSALDSISESLVQEALEKMMLSRTCVVVAHRLSTIQKADSIAVIENRRIVEKGSHSELLAKGDKGLYYSLVRLQQYDTLEVQKQC</sequence>
<evidence type="ECO:0000313" key="16">
    <source>
        <dbReference type="EMBL" id="PIA30333.1"/>
    </source>
</evidence>
<dbReference type="CDD" id="cd03249">
    <property type="entry name" value="ABC_MTABC3_MDL1_MDL2"/>
    <property type="match status" value="2"/>
</dbReference>
<dbReference type="Proteomes" id="UP000230069">
    <property type="component" value="Unassembled WGS sequence"/>
</dbReference>
<evidence type="ECO:0000256" key="11">
    <source>
        <dbReference type="ARBA" id="ARBA00062948"/>
    </source>
</evidence>
<dbReference type="InterPro" id="IPR003593">
    <property type="entry name" value="AAA+_ATPase"/>
</dbReference>
<reference evidence="16 17" key="1">
    <citation type="submission" date="2017-09" db="EMBL/GenBank/DDBJ databases">
        <title>WGS assembly of Aquilegia coerulea Goldsmith.</title>
        <authorList>
            <person name="Hodges S."/>
            <person name="Kramer E."/>
            <person name="Nordborg M."/>
            <person name="Tomkins J."/>
            <person name="Borevitz J."/>
            <person name="Derieg N."/>
            <person name="Yan J."/>
            <person name="Mihaltcheva S."/>
            <person name="Hayes R.D."/>
            <person name="Rokhsar D."/>
        </authorList>
    </citation>
    <scope>NUCLEOTIDE SEQUENCE [LARGE SCALE GENOMIC DNA]</scope>
    <source>
        <strain evidence="17">cv. Goldsmith</strain>
    </source>
</reference>
<feature type="compositionally biased region" description="Polar residues" evidence="12">
    <location>
        <begin position="560"/>
        <end position="578"/>
    </location>
</feature>
<dbReference type="Gene3D" id="3.40.50.300">
    <property type="entry name" value="P-loop containing nucleotide triphosphate hydrolases"/>
    <property type="match status" value="2"/>
</dbReference>
<dbReference type="Pfam" id="PF00005">
    <property type="entry name" value="ABC_tran"/>
    <property type="match status" value="2"/>
</dbReference>
<evidence type="ECO:0000256" key="4">
    <source>
        <dbReference type="ARBA" id="ARBA00022692"/>
    </source>
</evidence>
<keyword evidence="7" id="KW-0067">ATP-binding</keyword>
<feature type="transmembrane region" description="Helical" evidence="13">
    <location>
        <begin position="142"/>
        <end position="163"/>
    </location>
</feature>
<evidence type="ECO:0000256" key="6">
    <source>
        <dbReference type="ARBA" id="ARBA00022741"/>
    </source>
</evidence>
<dbReference type="PROSITE" id="PS50929">
    <property type="entry name" value="ABC_TM1F"/>
    <property type="match status" value="2"/>
</dbReference>
<evidence type="ECO:0000259" key="15">
    <source>
        <dbReference type="PROSITE" id="PS50929"/>
    </source>
</evidence>
<feature type="transmembrane region" description="Helical" evidence="13">
    <location>
        <begin position="756"/>
        <end position="773"/>
    </location>
</feature>